<keyword evidence="3 9" id="KW-0805">Transcription regulation</keyword>
<dbReference type="HAMAP" id="MF_00105">
    <property type="entry name" value="GreA_GreB"/>
    <property type="match status" value="1"/>
</dbReference>
<dbReference type="InterPro" id="IPR023459">
    <property type="entry name" value="Tscrpt_elong_fac_GreA/B_fam"/>
</dbReference>
<comment type="similarity">
    <text evidence="1 9">Belongs to the GreA/GreB family.</text>
</comment>
<accession>A0A9D1DH77</accession>
<protein>
    <recommendedName>
        <fullName evidence="2 9">Transcription elongation factor GreA</fullName>
    </recommendedName>
    <alternativeName>
        <fullName evidence="8 9">Transcript cleavage factor GreA</fullName>
    </alternativeName>
</protein>
<evidence type="ECO:0000256" key="7">
    <source>
        <dbReference type="ARBA" id="ARBA00024916"/>
    </source>
</evidence>
<dbReference type="GO" id="GO:0003746">
    <property type="term" value="F:translation elongation factor activity"/>
    <property type="evidence" value="ECO:0007669"/>
    <property type="project" value="UniProtKB-KW"/>
</dbReference>
<evidence type="ECO:0000259" key="11">
    <source>
        <dbReference type="Pfam" id="PF03449"/>
    </source>
</evidence>
<keyword evidence="4" id="KW-0175">Coiled coil</keyword>
<dbReference type="Pfam" id="PF03449">
    <property type="entry name" value="GreA_GreB_N"/>
    <property type="match status" value="1"/>
</dbReference>
<evidence type="ECO:0000256" key="8">
    <source>
        <dbReference type="ARBA" id="ARBA00030776"/>
    </source>
</evidence>
<dbReference type="InterPro" id="IPR001437">
    <property type="entry name" value="Tscrpt_elong_fac_GreA/B_C"/>
</dbReference>
<dbReference type="InterPro" id="IPR036805">
    <property type="entry name" value="Tscrpt_elong_fac_GreA/B_N_sf"/>
</dbReference>
<comment type="function">
    <text evidence="7 9">Necessary for efficient RNA polymerase transcription elongation past template-encoded arresting sites. The arresting sites in DNA have the property of trapping a certain fraction of elongating RNA polymerases that pass through, resulting in locked ternary complexes. Cleavage of the nascent transcript by cleavage factors such as GreA or GreB allows the resumption of elongation from the new 3'terminus. GreA releases sequences of 2 to 3 nucleotides.</text>
</comment>
<proteinExistence type="inferred from homology"/>
<dbReference type="SUPFAM" id="SSF46557">
    <property type="entry name" value="GreA transcript cleavage protein, N-terminal domain"/>
    <property type="match status" value="1"/>
</dbReference>
<keyword evidence="6 9" id="KW-0804">Transcription</keyword>
<reference evidence="12" key="1">
    <citation type="submission" date="2020-10" db="EMBL/GenBank/DDBJ databases">
        <authorList>
            <person name="Gilroy R."/>
        </authorList>
    </citation>
    <scope>NUCLEOTIDE SEQUENCE</scope>
    <source>
        <strain evidence="12">ChiBcec15-4380</strain>
    </source>
</reference>
<evidence type="ECO:0000256" key="1">
    <source>
        <dbReference type="ARBA" id="ARBA00008213"/>
    </source>
</evidence>
<dbReference type="InterPro" id="IPR028624">
    <property type="entry name" value="Tscrpt_elong_fac_GreA/B"/>
</dbReference>
<dbReference type="GO" id="GO:0003677">
    <property type="term" value="F:DNA binding"/>
    <property type="evidence" value="ECO:0007669"/>
    <property type="project" value="UniProtKB-UniRule"/>
</dbReference>
<dbReference type="FunFam" id="1.10.287.180:FF:000001">
    <property type="entry name" value="Transcription elongation factor GreA"/>
    <property type="match status" value="1"/>
</dbReference>
<dbReference type="GO" id="GO:0070063">
    <property type="term" value="F:RNA polymerase binding"/>
    <property type="evidence" value="ECO:0007669"/>
    <property type="project" value="InterPro"/>
</dbReference>
<feature type="domain" description="Transcription elongation factor GreA/GreB N-terminal" evidence="11">
    <location>
        <begin position="5"/>
        <end position="73"/>
    </location>
</feature>
<reference evidence="12" key="2">
    <citation type="journal article" date="2021" name="PeerJ">
        <title>Extensive microbial diversity within the chicken gut microbiome revealed by metagenomics and culture.</title>
        <authorList>
            <person name="Gilroy R."/>
            <person name="Ravi A."/>
            <person name="Getino M."/>
            <person name="Pursley I."/>
            <person name="Horton D.L."/>
            <person name="Alikhan N.F."/>
            <person name="Baker D."/>
            <person name="Gharbi K."/>
            <person name="Hall N."/>
            <person name="Watson M."/>
            <person name="Adriaenssens E.M."/>
            <person name="Foster-Nyarko E."/>
            <person name="Jarju S."/>
            <person name="Secka A."/>
            <person name="Antonio M."/>
            <person name="Oren A."/>
            <person name="Chaudhuri R.R."/>
            <person name="La Ragione R."/>
            <person name="Hildebrand F."/>
            <person name="Pallen M.J."/>
        </authorList>
    </citation>
    <scope>NUCLEOTIDE SEQUENCE</scope>
    <source>
        <strain evidence="12">ChiBcec15-4380</strain>
    </source>
</reference>
<feature type="domain" description="Transcription elongation factor GreA/GreB C-terminal" evidence="10">
    <location>
        <begin position="80"/>
        <end position="154"/>
    </location>
</feature>
<keyword evidence="12" id="KW-0251">Elongation factor</keyword>
<organism evidence="12 13">
    <name type="scientific">Candidatus Avoscillospira avicola</name>
    <dbReference type="NCBI Taxonomy" id="2840706"/>
    <lineage>
        <taxon>Bacteria</taxon>
        <taxon>Bacillati</taxon>
        <taxon>Bacillota</taxon>
        <taxon>Clostridia</taxon>
        <taxon>Eubacteriales</taxon>
        <taxon>Oscillospiraceae</taxon>
        <taxon>Oscillospiraceae incertae sedis</taxon>
        <taxon>Candidatus Avoscillospira</taxon>
    </lineage>
</organism>
<dbReference type="PIRSF" id="PIRSF006092">
    <property type="entry name" value="GreA_GreB"/>
    <property type="match status" value="1"/>
</dbReference>
<dbReference type="GO" id="GO:0006354">
    <property type="term" value="P:DNA-templated transcription elongation"/>
    <property type="evidence" value="ECO:0007669"/>
    <property type="project" value="TreeGrafter"/>
</dbReference>
<dbReference type="PANTHER" id="PTHR30437">
    <property type="entry name" value="TRANSCRIPTION ELONGATION FACTOR GREA"/>
    <property type="match status" value="1"/>
</dbReference>
<dbReference type="GO" id="GO:0032784">
    <property type="term" value="P:regulation of DNA-templated transcription elongation"/>
    <property type="evidence" value="ECO:0007669"/>
    <property type="project" value="UniProtKB-UniRule"/>
</dbReference>
<dbReference type="Proteomes" id="UP000824239">
    <property type="component" value="Unassembled WGS sequence"/>
</dbReference>
<dbReference type="EMBL" id="DVHE01000039">
    <property type="protein sequence ID" value="HIR50548.1"/>
    <property type="molecule type" value="Genomic_DNA"/>
</dbReference>
<dbReference type="InterPro" id="IPR022691">
    <property type="entry name" value="Tscrpt_elong_fac_GreA/B_N"/>
</dbReference>
<keyword evidence="12" id="KW-0648">Protein biosynthesis</keyword>
<evidence type="ECO:0000256" key="6">
    <source>
        <dbReference type="ARBA" id="ARBA00023163"/>
    </source>
</evidence>
<evidence type="ECO:0000256" key="9">
    <source>
        <dbReference type="HAMAP-Rule" id="MF_00105"/>
    </source>
</evidence>
<keyword evidence="5 9" id="KW-0238">DNA-binding</keyword>
<dbReference type="SUPFAM" id="SSF54534">
    <property type="entry name" value="FKBP-like"/>
    <property type="match status" value="1"/>
</dbReference>
<dbReference type="Gene3D" id="3.10.50.30">
    <property type="entry name" value="Transcription elongation factor, GreA/GreB, C-terminal domain"/>
    <property type="match status" value="1"/>
</dbReference>
<evidence type="ECO:0000313" key="13">
    <source>
        <dbReference type="Proteomes" id="UP000824239"/>
    </source>
</evidence>
<evidence type="ECO:0000256" key="3">
    <source>
        <dbReference type="ARBA" id="ARBA00023015"/>
    </source>
</evidence>
<evidence type="ECO:0000313" key="12">
    <source>
        <dbReference type="EMBL" id="HIR50548.1"/>
    </source>
</evidence>
<dbReference type="Gene3D" id="1.10.287.180">
    <property type="entry name" value="Transcription elongation factor, GreA/GreB, N-terminal domain"/>
    <property type="match status" value="1"/>
</dbReference>
<dbReference type="AlphaFoldDB" id="A0A9D1DH77"/>
<evidence type="ECO:0000259" key="10">
    <source>
        <dbReference type="Pfam" id="PF01272"/>
    </source>
</evidence>
<comment type="caution">
    <text evidence="12">The sequence shown here is derived from an EMBL/GenBank/DDBJ whole genome shotgun (WGS) entry which is preliminary data.</text>
</comment>
<dbReference type="PANTHER" id="PTHR30437:SF4">
    <property type="entry name" value="TRANSCRIPTION ELONGATION FACTOR GREA"/>
    <property type="match status" value="1"/>
</dbReference>
<evidence type="ECO:0000256" key="2">
    <source>
        <dbReference type="ARBA" id="ARBA00013729"/>
    </source>
</evidence>
<name>A0A9D1DH77_9FIRM</name>
<evidence type="ECO:0000256" key="5">
    <source>
        <dbReference type="ARBA" id="ARBA00023125"/>
    </source>
</evidence>
<dbReference type="InterPro" id="IPR036953">
    <property type="entry name" value="GreA/GreB_C_sf"/>
</dbReference>
<evidence type="ECO:0000256" key="4">
    <source>
        <dbReference type="ARBA" id="ARBA00023054"/>
    </source>
</evidence>
<sequence length="165" mass="19067">MPHELTPQDIEIMQKELDYRRIELMPELLEEVKRTRAFGDLSENYEYKAAKQAQNANRKRIRYLTRMIQNSTVLEDTSAADEVGLFDQVELYFEEDDEVQTVQVVSTVRCDPRQGRISRESPLGRVLLGRRVGDKVTVHVSETYSYEVEVRSITKTQDDGSAPVL</sequence>
<gene>
    <name evidence="9" type="primary">greA</name>
    <name evidence="12" type="ORF">IAA53_04570</name>
</gene>
<dbReference type="Pfam" id="PF01272">
    <property type="entry name" value="GreA_GreB"/>
    <property type="match status" value="1"/>
</dbReference>